<dbReference type="SUPFAM" id="SSF55120">
    <property type="entry name" value="Pseudouridine synthase"/>
    <property type="match status" value="1"/>
</dbReference>
<dbReference type="GO" id="GO:0003677">
    <property type="term" value="F:DNA binding"/>
    <property type="evidence" value="ECO:0007669"/>
    <property type="project" value="UniProtKB-UniRule"/>
</dbReference>
<dbReference type="PROSITE" id="PS50118">
    <property type="entry name" value="HMG_BOX_2"/>
    <property type="match status" value="1"/>
</dbReference>
<dbReference type="OrthoDB" id="428658at2759"/>
<dbReference type="InterPro" id="IPR009071">
    <property type="entry name" value="HMG_box_dom"/>
</dbReference>
<reference evidence="5" key="1">
    <citation type="submission" date="2023-04" db="EMBL/GenBank/DDBJ databases">
        <title>Phytophthora fragariaefolia NBRC 109709.</title>
        <authorList>
            <person name="Ichikawa N."/>
            <person name="Sato H."/>
            <person name="Tonouchi N."/>
        </authorList>
    </citation>
    <scope>NUCLEOTIDE SEQUENCE</scope>
    <source>
        <strain evidence="5">NBRC 109709</strain>
    </source>
</reference>
<dbReference type="InterPro" id="IPR020103">
    <property type="entry name" value="PsdUridine_synth_cat_dom_sf"/>
</dbReference>
<feature type="compositionally biased region" description="Basic and acidic residues" evidence="3">
    <location>
        <begin position="56"/>
        <end position="68"/>
    </location>
</feature>
<dbReference type="GO" id="GO:0009982">
    <property type="term" value="F:pseudouridine synthase activity"/>
    <property type="evidence" value="ECO:0007669"/>
    <property type="project" value="InterPro"/>
</dbReference>
<dbReference type="EMBL" id="BSXT01000347">
    <property type="protein sequence ID" value="GMF25067.1"/>
    <property type="molecule type" value="Genomic_DNA"/>
</dbReference>
<name>A0A9W6WS72_9STRA</name>
<feature type="compositionally biased region" description="Low complexity" evidence="3">
    <location>
        <begin position="1"/>
        <end position="24"/>
    </location>
</feature>
<dbReference type="InterPro" id="IPR036910">
    <property type="entry name" value="HMG_box_dom_sf"/>
</dbReference>
<dbReference type="InterPro" id="IPR006145">
    <property type="entry name" value="PsdUridine_synth_RsuA/RluA"/>
</dbReference>
<evidence type="ECO:0000259" key="4">
    <source>
        <dbReference type="PROSITE" id="PS50118"/>
    </source>
</evidence>
<dbReference type="AlphaFoldDB" id="A0A9W6WS72"/>
<dbReference type="GO" id="GO:0003723">
    <property type="term" value="F:RNA binding"/>
    <property type="evidence" value="ECO:0007669"/>
    <property type="project" value="InterPro"/>
</dbReference>
<keyword evidence="2" id="KW-0238">DNA-binding</keyword>
<feature type="DNA-binding region" description="HMG box" evidence="2">
    <location>
        <begin position="241"/>
        <end position="316"/>
    </location>
</feature>
<evidence type="ECO:0000313" key="5">
    <source>
        <dbReference type="EMBL" id="GMF25067.1"/>
    </source>
</evidence>
<dbReference type="Pfam" id="PF09011">
    <property type="entry name" value="HMG_box_2"/>
    <property type="match status" value="1"/>
</dbReference>
<accession>A0A9W6WS72</accession>
<dbReference type="SUPFAM" id="SSF47095">
    <property type="entry name" value="HMG-box"/>
    <property type="match status" value="1"/>
</dbReference>
<evidence type="ECO:0000256" key="1">
    <source>
        <dbReference type="ARBA" id="ARBA00010876"/>
    </source>
</evidence>
<dbReference type="PANTHER" id="PTHR21600">
    <property type="entry name" value="MITOCHONDRIAL RNA PSEUDOURIDINE SYNTHASE"/>
    <property type="match status" value="1"/>
</dbReference>
<keyword evidence="2" id="KW-0539">Nucleus</keyword>
<evidence type="ECO:0000313" key="6">
    <source>
        <dbReference type="Proteomes" id="UP001165121"/>
    </source>
</evidence>
<feature type="region of interest" description="Disordered" evidence="3">
    <location>
        <begin position="1"/>
        <end position="69"/>
    </location>
</feature>
<proteinExistence type="inferred from homology"/>
<dbReference type="GO" id="GO:0000455">
    <property type="term" value="P:enzyme-directed rRNA pseudouridine synthesis"/>
    <property type="evidence" value="ECO:0007669"/>
    <property type="project" value="TreeGrafter"/>
</dbReference>
<dbReference type="InterPro" id="IPR050188">
    <property type="entry name" value="RluA_PseudoU_synthase"/>
</dbReference>
<feature type="domain" description="HMG box" evidence="4">
    <location>
        <begin position="241"/>
        <end position="316"/>
    </location>
</feature>
<dbReference type="GO" id="GO:0005634">
    <property type="term" value="C:nucleus"/>
    <property type="evidence" value="ECO:0007669"/>
    <property type="project" value="UniProtKB-UniRule"/>
</dbReference>
<evidence type="ECO:0000256" key="2">
    <source>
        <dbReference type="PROSITE-ProRule" id="PRU00267"/>
    </source>
</evidence>
<comment type="caution">
    <text evidence="5">The sequence shown here is derived from an EMBL/GenBank/DDBJ whole genome shotgun (WGS) entry which is preliminary data.</text>
</comment>
<comment type="similarity">
    <text evidence="1">Belongs to the pseudouridine synthase RluA family.</text>
</comment>
<sequence>MSATPSSASVSSTSASFCSAQHSSGGSEIAENPLATKVRRHQSHLPVSETPSAPNKEFKDGGDDERGGPKTLEQLQLRVLARDQHFVVLNKGPDERMDGAFDVTLEKAVRRFLLHVFHLRQGSEVTKTWRNVGGAGRRSYERVSERNLKLNIGKTLIGVVCRATATGCRLFRDKQVQKEYLAVVRDHLPFNPAESVDRLGAPAKACTFSKLGLLIQDMEELERLRNQQRGTRTHQKMADYPRGARHGPNLFTMEQAQLVRESQVRGTGAGARELTSAELAFTKMSWRDLTKEEKNAYTEKAKADKQRFLREFSEFLSNEKVRVARKRKYECLDHDSSEEKKEPVAYIFDAPIIEPHRSTGVFRMQVGTETNMTAKQSTTIAFVLGHAMYKGEPVTKVLLRPLNGRRHQLRLHLAHHGFPIAGDVTYGSQEDDAPRMMLHAWRIWLRGQPTDQVCTSVDVLTGLQRV</sequence>
<protein>
    <submittedName>
        <fullName evidence="5">Unnamed protein product</fullName>
    </submittedName>
</protein>
<keyword evidence="6" id="KW-1185">Reference proteome</keyword>
<dbReference type="Proteomes" id="UP001165121">
    <property type="component" value="Unassembled WGS sequence"/>
</dbReference>
<gene>
    <name evidence="5" type="ORF">Pfra01_000439000</name>
</gene>
<dbReference type="Gene3D" id="3.30.2350.10">
    <property type="entry name" value="Pseudouridine synthase"/>
    <property type="match status" value="1"/>
</dbReference>
<dbReference type="CDD" id="cd02869">
    <property type="entry name" value="PseudoU_synth_RluA_like"/>
    <property type="match status" value="1"/>
</dbReference>
<organism evidence="5 6">
    <name type="scientific">Phytophthora fragariaefolia</name>
    <dbReference type="NCBI Taxonomy" id="1490495"/>
    <lineage>
        <taxon>Eukaryota</taxon>
        <taxon>Sar</taxon>
        <taxon>Stramenopiles</taxon>
        <taxon>Oomycota</taxon>
        <taxon>Peronosporomycetes</taxon>
        <taxon>Peronosporales</taxon>
        <taxon>Peronosporaceae</taxon>
        <taxon>Phytophthora</taxon>
    </lineage>
</organism>
<evidence type="ECO:0000256" key="3">
    <source>
        <dbReference type="SAM" id="MobiDB-lite"/>
    </source>
</evidence>
<dbReference type="PANTHER" id="PTHR21600:SF87">
    <property type="entry name" value="RNA PSEUDOURIDYLATE SYNTHASE DOMAIN-CONTAINING PROTEIN 1"/>
    <property type="match status" value="1"/>
</dbReference>